<dbReference type="AlphaFoldDB" id="A0A8D8V356"/>
<dbReference type="PANTHER" id="PTHR33776:SF4">
    <property type="entry name" value="ENDONUCLEASE_EXONUCLEASE_PHOSPHATASE DOMAIN-CONTAINING PROTEIN"/>
    <property type="match status" value="1"/>
</dbReference>
<evidence type="ECO:0000313" key="2">
    <source>
        <dbReference type="EMBL" id="CAG6716499.1"/>
    </source>
</evidence>
<dbReference type="PANTHER" id="PTHR33776">
    <property type="entry name" value="ENDO/EXONUCLEASE/PHOSPHATASE DOMAIN-CONTAINING PROTEIN"/>
    <property type="match status" value="1"/>
</dbReference>
<evidence type="ECO:0000259" key="1">
    <source>
        <dbReference type="Pfam" id="PF03372"/>
    </source>
</evidence>
<dbReference type="InterPro" id="IPR005135">
    <property type="entry name" value="Endo/exonuclease/phosphatase"/>
</dbReference>
<organism evidence="2">
    <name type="scientific">Cacopsylla melanoneura</name>
    <dbReference type="NCBI Taxonomy" id="428564"/>
    <lineage>
        <taxon>Eukaryota</taxon>
        <taxon>Metazoa</taxon>
        <taxon>Ecdysozoa</taxon>
        <taxon>Arthropoda</taxon>
        <taxon>Hexapoda</taxon>
        <taxon>Insecta</taxon>
        <taxon>Pterygota</taxon>
        <taxon>Neoptera</taxon>
        <taxon>Paraneoptera</taxon>
        <taxon>Hemiptera</taxon>
        <taxon>Sternorrhyncha</taxon>
        <taxon>Psylloidea</taxon>
        <taxon>Psyllidae</taxon>
        <taxon>Psyllinae</taxon>
        <taxon>Cacopsylla</taxon>
    </lineage>
</organism>
<dbReference type="Gene3D" id="3.60.10.10">
    <property type="entry name" value="Endonuclease/exonuclease/phosphatase"/>
    <property type="match status" value="1"/>
</dbReference>
<name>A0A8D8V356_9HEMI</name>
<accession>A0A8D8V356</accession>
<dbReference type="SUPFAM" id="SSF56219">
    <property type="entry name" value="DNase I-like"/>
    <property type="match status" value="1"/>
</dbReference>
<dbReference type="InterPro" id="IPR036691">
    <property type="entry name" value="Endo/exonu/phosph_ase_sf"/>
</dbReference>
<sequence>MELFLQNISTQYNIDPDVICITETWMKDESAPCINLSGYVNTASYYRPNKMKGGGVSLYTRDTLDFLPLSLNIDPVLLSFEYTAKKSPSLETAIIGVYRSNNKLSDKNVFFNCLDLVLQKVVSFKYIIVCSDTNVNLLKDDNDRLRLLSILNLHNLKPSVFTPTRITSSTSTCIDNIFINFPPSLLINNQINNIYSGIGDHKHGQVIQFKIDKHIKSEKAHKRTFTPKQILSAFPESLSQTDFSQIYQLSLVNDQLSLFYDIFLFLFNSHFPYKYIVTGRKRRKEWITKGIRVSSENKRALFYMSLHTKDPSFLSYYRTYCRILKKLVNEAKGLHTIQLINQAPKEKKIKTIWNVIKSHSKHNKKKTSDPLKLTVGQKQILNPTAVANTFNQYWINVARDTVNSSSPPSSSSCLSSPCWLPVSSYRIV</sequence>
<protein>
    <recommendedName>
        <fullName evidence="1">Endonuclease/exonuclease/phosphatase domain-containing protein</fullName>
    </recommendedName>
</protein>
<feature type="domain" description="Endonuclease/exonuclease/phosphatase" evidence="1">
    <location>
        <begin position="14"/>
        <end position="69"/>
    </location>
</feature>
<dbReference type="EMBL" id="HBUF01354598">
    <property type="protein sequence ID" value="CAG6716501.1"/>
    <property type="molecule type" value="Transcribed_RNA"/>
</dbReference>
<reference evidence="2" key="1">
    <citation type="submission" date="2021-05" db="EMBL/GenBank/DDBJ databases">
        <authorList>
            <person name="Alioto T."/>
            <person name="Alioto T."/>
            <person name="Gomez Garrido J."/>
        </authorList>
    </citation>
    <scope>NUCLEOTIDE SEQUENCE</scope>
</reference>
<proteinExistence type="predicted"/>
<dbReference type="Pfam" id="PF03372">
    <property type="entry name" value="Exo_endo_phos"/>
    <property type="match status" value="1"/>
</dbReference>
<dbReference type="EMBL" id="HBUF01354596">
    <property type="protein sequence ID" value="CAG6716499.1"/>
    <property type="molecule type" value="Transcribed_RNA"/>
</dbReference>
<dbReference type="GO" id="GO:0003824">
    <property type="term" value="F:catalytic activity"/>
    <property type="evidence" value="ECO:0007669"/>
    <property type="project" value="InterPro"/>
</dbReference>